<dbReference type="PANTHER" id="PTHR42106">
    <property type="entry name" value="CHROMOSOME 10, WHOLE GENOME SHOTGUN SEQUENCE"/>
    <property type="match status" value="1"/>
</dbReference>
<feature type="compositionally biased region" description="Low complexity" evidence="1">
    <location>
        <begin position="67"/>
        <end position="86"/>
    </location>
</feature>
<sequence>MLSLSTGINSSPSKLVISGAGLGIGNLPSPSARDHTNPLASTTYNAPPQSPTLSLAGEGWPPPPFHGFSTAASSSSSTGGVATPAALLRRGPGMNSPGFAIASPARFRRASMLGREITPFSLDQDNDRSDEEERRRSNQDPDDGDDEMMQVEEEDALASRGTSTPLMGPPLSLFNVPSTPPPATAAHLPNVKSSLASSALARASASDSGQDSSSSAGGMRTVPRSPSSGPSMGSPLGPTGNRSRSSSLLSSNVVRKAVTRRGNLLPKDRSVARVAASLQDESKPEDSEIASEAKLQKRLGGEATLPRTPRFGASAAALTSSATAATSSSSGGTMRVSRSPFFGAAGANGAAGAAGVLGAGFSRRKYMWDDDVDDIRGVFTADGLDDGESSVSSEEEEMMMYYSRTGSISDEEDEMRSRMDASDHMQDSTITATPGANDASAQSNGIAGGCGGAGSNALSTSFGSAAGVVSTSGVGSLSKRSKNALWMGFRDKGNTHKWSPGGSNRKTMGDDRYEPYKRRAVSPVPSSSGFAAAVVAQSGGGNSPLLMPVSSPSGVMYRGVHYANYARYSTSPTISRPCTPVQSAAASAATSAVVAMGGFSPAASGSGPGYGSGALGLSISANNPQSLESRMQLEQQQQNEALMDEKVGMLGLS</sequence>
<protein>
    <submittedName>
        <fullName evidence="2">Uncharacterized protein</fullName>
    </submittedName>
</protein>
<feature type="compositionally biased region" description="Acidic residues" evidence="1">
    <location>
        <begin position="140"/>
        <end position="156"/>
    </location>
</feature>
<name>A0A0F7SE27_9BASI</name>
<keyword evidence="3" id="KW-1185">Reference proteome</keyword>
<dbReference type="PANTHER" id="PTHR42106:SF1">
    <property type="match status" value="1"/>
</dbReference>
<proteinExistence type="predicted"/>
<reference evidence="3" key="1">
    <citation type="submission" date="2014-06" db="EMBL/GenBank/DDBJ databases">
        <authorList>
            <person name="Berkman P.J."/>
        </authorList>
    </citation>
    <scope>NUCLEOTIDE SEQUENCE [LARGE SCALE GENOMIC DNA]</scope>
</reference>
<feature type="region of interest" description="Disordered" evidence="1">
    <location>
        <begin position="114"/>
        <end position="188"/>
    </location>
</feature>
<feature type="region of interest" description="Disordered" evidence="1">
    <location>
        <begin position="202"/>
        <end position="254"/>
    </location>
</feature>
<dbReference type="AlphaFoldDB" id="A0A0F7SE27"/>
<evidence type="ECO:0000313" key="3">
    <source>
        <dbReference type="Proteomes" id="UP000242770"/>
    </source>
</evidence>
<dbReference type="Proteomes" id="UP000242770">
    <property type="component" value="Unassembled WGS sequence"/>
</dbReference>
<feature type="region of interest" description="Disordered" evidence="1">
    <location>
        <begin position="64"/>
        <end position="91"/>
    </location>
</feature>
<organism evidence="2 3">
    <name type="scientific">Sporisorium scitamineum</name>
    <dbReference type="NCBI Taxonomy" id="49012"/>
    <lineage>
        <taxon>Eukaryota</taxon>
        <taxon>Fungi</taxon>
        <taxon>Dikarya</taxon>
        <taxon>Basidiomycota</taxon>
        <taxon>Ustilaginomycotina</taxon>
        <taxon>Ustilaginomycetes</taxon>
        <taxon>Ustilaginales</taxon>
        <taxon>Ustilaginaceae</taxon>
        <taxon>Sporisorium</taxon>
    </lineage>
</organism>
<accession>A0A0F7SE27</accession>
<gene>
    <name evidence="2" type="primary">SSCI86180.1</name>
</gene>
<dbReference type="STRING" id="49012.A0A0F7SE27"/>
<dbReference type="EMBL" id="CCFA01005250">
    <property type="protein sequence ID" value="CDW99853.1"/>
    <property type="molecule type" value="Genomic_DNA"/>
</dbReference>
<evidence type="ECO:0000313" key="2">
    <source>
        <dbReference type="EMBL" id="CDW99853.1"/>
    </source>
</evidence>
<feature type="compositionally biased region" description="Basic and acidic residues" evidence="1">
    <location>
        <begin position="125"/>
        <end position="139"/>
    </location>
</feature>
<evidence type="ECO:0000256" key="1">
    <source>
        <dbReference type="SAM" id="MobiDB-lite"/>
    </source>
</evidence>